<comment type="caution">
    <text evidence="1">The sequence shown here is derived from an EMBL/GenBank/DDBJ whole genome shotgun (WGS) entry which is preliminary data.</text>
</comment>
<keyword evidence="2" id="KW-1185">Reference proteome</keyword>
<evidence type="ECO:0000313" key="1">
    <source>
        <dbReference type="EMBL" id="KAI0034808.1"/>
    </source>
</evidence>
<reference evidence="1" key="1">
    <citation type="submission" date="2021-02" db="EMBL/GenBank/DDBJ databases">
        <authorList>
            <consortium name="DOE Joint Genome Institute"/>
            <person name="Ahrendt S."/>
            <person name="Looney B.P."/>
            <person name="Miyauchi S."/>
            <person name="Morin E."/>
            <person name="Drula E."/>
            <person name="Courty P.E."/>
            <person name="Chicoki N."/>
            <person name="Fauchery L."/>
            <person name="Kohler A."/>
            <person name="Kuo A."/>
            <person name="Labutti K."/>
            <person name="Pangilinan J."/>
            <person name="Lipzen A."/>
            <person name="Riley R."/>
            <person name="Andreopoulos W."/>
            <person name="He G."/>
            <person name="Johnson J."/>
            <person name="Barry K.W."/>
            <person name="Grigoriev I.V."/>
            <person name="Nagy L."/>
            <person name="Hibbett D."/>
            <person name="Henrissat B."/>
            <person name="Matheny P.B."/>
            <person name="Labbe J."/>
            <person name="Martin F."/>
        </authorList>
    </citation>
    <scope>NUCLEOTIDE SEQUENCE</scope>
    <source>
        <strain evidence="1">EC-137</strain>
    </source>
</reference>
<dbReference type="EMBL" id="MU273494">
    <property type="protein sequence ID" value="KAI0034808.1"/>
    <property type="molecule type" value="Genomic_DNA"/>
</dbReference>
<protein>
    <submittedName>
        <fullName evidence="1">Uncharacterized protein</fullName>
    </submittedName>
</protein>
<proteinExistence type="predicted"/>
<gene>
    <name evidence="1" type="ORF">K488DRAFT_68874</name>
</gene>
<accession>A0ACB8QTI2</accession>
<sequence>MSSNCNRLAVPLAGAVALPQCPAGIHKLALGKAARHVPRFNPHTSLCPSTTSADNCFISNGSSSWDCYWNMCVACHAYSRGDLTHEVVLLILFLGLAFSYMRRRRIQRENMMYTNQLPPQGAYYPPPPGPPGFGSPAPSGYPNYYAGQEPQYPPPAHSNGYDIGAPYAPPSGPPPQHAAQEPPAYNVGWAGARSQTGSQKV</sequence>
<reference evidence="1" key="2">
    <citation type="journal article" date="2022" name="New Phytol.">
        <title>Evolutionary transition to the ectomycorrhizal habit in the genomes of a hyperdiverse lineage of mushroom-forming fungi.</title>
        <authorList>
            <person name="Looney B."/>
            <person name="Miyauchi S."/>
            <person name="Morin E."/>
            <person name="Drula E."/>
            <person name="Courty P.E."/>
            <person name="Kohler A."/>
            <person name="Kuo A."/>
            <person name="LaButti K."/>
            <person name="Pangilinan J."/>
            <person name="Lipzen A."/>
            <person name="Riley R."/>
            <person name="Andreopoulos W."/>
            <person name="He G."/>
            <person name="Johnson J."/>
            <person name="Nolan M."/>
            <person name="Tritt A."/>
            <person name="Barry K.W."/>
            <person name="Grigoriev I.V."/>
            <person name="Nagy L.G."/>
            <person name="Hibbett D."/>
            <person name="Henrissat B."/>
            <person name="Matheny P.B."/>
            <person name="Labbe J."/>
            <person name="Martin F.M."/>
        </authorList>
    </citation>
    <scope>NUCLEOTIDE SEQUENCE</scope>
    <source>
        <strain evidence="1">EC-137</strain>
    </source>
</reference>
<dbReference type="Proteomes" id="UP000814128">
    <property type="component" value="Unassembled WGS sequence"/>
</dbReference>
<evidence type="ECO:0000313" key="2">
    <source>
        <dbReference type="Proteomes" id="UP000814128"/>
    </source>
</evidence>
<organism evidence="1 2">
    <name type="scientific">Vararia minispora EC-137</name>
    <dbReference type="NCBI Taxonomy" id="1314806"/>
    <lineage>
        <taxon>Eukaryota</taxon>
        <taxon>Fungi</taxon>
        <taxon>Dikarya</taxon>
        <taxon>Basidiomycota</taxon>
        <taxon>Agaricomycotina</taxon>
        <taxon>Agaricomycetes</taxon>
        <taxon>Russulales</taxon>
        <taxon>Lachnocladiaceae</taxon>
        <taxon>Vararia</taxon>
    </lineage>
</organism>
<name>A0ACB8QTI2_9AGAM</name>